<evidence type="ECO:0000313" key="1">
    <source>
        <dbReference type="EMBL" id="AHF27172.1"/>
    </source>
</evidence>
<dbReference type="EMBL" id="KC247075">
    <property type="protein sequence ID" value="AHF27172.1"/>
    <property type="molecule type" value="Genomic_DNA"/>
</dbReference>
<accession>W0FVS6</accession>
<sequence>MLAKQAGLKEKKTVEVENAYLIAFMKR</sequence>
<dbReference type="AlphaFoldDB" id="W0FVS6"/>
<protein>
    <submittedName>
        <fullName evidence="1">Uncharacterized protein</fullName>
    </submittedName>
</protein>
<proteinExistence type="predicted"/>
<name>W0FVS6_9BACT</name>
<organism evidence="1">
    <name type="scientific">uncultured bacterium Contig1763</name>
    <dbReference type="NCBI Taxonomy" id="1393507"/>
    <lineage>
        <taxon>Bacteria</taxon>
        <taxon>environmental samples</taxon>
    </lineage>
</organism>
<reference evidence="1" key="1">
    <citation type="journal article" date="2013" name="PLoS ONE">
        <title>Metagenomic insights into the carbohydrate-active enzymes carried by the microorganisms adhering to solid digesta in the rumen of cows.</title>
        <authorList>
            <person name="Wang L."/>
            <person name="Hatem A."/>
            <person name="Catalyurek U.V."/>
            <person name="Morrison M."/>
            <person name="Yu Z."/>
        </authorList>
    </citation>
    <scope>NUCLEOTIDE SEQUENCE</scope>
</reference>